<accession>A0ABV5HD71</accession>
<proteinExistence type="predicted"/>
<protein>
    <submittedName>
        <fullName evidence="1">Uncharacterized protein</fullName>
    </submittedName>
</protein>
<reference evidence="1 2" key="1">
    <citation type="submission" date="2024-09" db="EMBL/GenBank/DDBJ databases">
        <authorList>
            <person name="Sun Q."/>
            <person name="Mori K."/>
        </authorList>
    </citation>
    <scope>NUCLEOTIDE SEQUENCE [LARGE SCALE GENOMIC DNA]</scope>
    <source>
        <strain evidence="1 2">CECT 8365</strain>
    </source>
</reference>
<name>A0ABV5HD71_9FLAO</name>
<evidence type="ECO:0000313" key="2">
    <source>
        <dbReference type="Proteomes" id="UP001589562"/>
    </source>
</evidence>
<gene>
    <name evidence="1" type="ORF">ACFFVK_14740</name>
</gene>
<evidence type="ECO:0000313" key="1">
    <source>
        <dbReference type="EMBL" id="MFB9109842.1"/>
    </source>
</evidence>
<dbReference type="Proteomes" id="UP001589562">
    <property type="component" value="Unassembled WGS sequence"/>
</dbReference>
<dbReference type="RefSeq" id="WP_278009669.1">
    <property type="nucleotide sequence ID" value="NZ_CP121112.1"/>
</dbReference>
<organism evidence="1 2">
    <name type="scientific">Flavobacterium gyeonganense</name>
    <dbReference type="NCBI Taxonomy" id="1310418"/>
    <lineage>
        <taxon>Bacteria</taxon>
        <taxon>Pseudomonadati</taxon>
        <taxon>Bacteroidota</taxon>
        <taxon>Flavobacteriia</taxon>
        <taxon>Flavobacteriales</taxon>
        <taxon>Flavobacteriaceae</taxon>
        <taxon>Flavobacterium</taxon>
    </lineage>
</organism>
<sequence length="106" mass="11784">METTEIRNLEVLKKLASRSFQTLKPAPDNSKSYIAQIKLSNYVELGGLITDLIKLCILALDPEIPKIADKNNEPVNVGLILETVLQLFPLEEMEFLSDVGEVVGKD</sequence>
<dbReference type="EMBL" id="JBHMFE010000020">
    <property type="protein sequence ID" value="MFB9109842.1"/>
    <property type="molecule type" value="Genomic_DNA"/>
</dbReference>
<keyword evidence="2" id="KW-1185">Reference proteome</keyword>
<comment type="caution">
    <text evidence="1">The sequence shown here is derived from an EMBL/GenBank/DDBJ whole genome shotgun (WGS) entry which is preliminary data.</text>
</comment>